<organism evidence="13 14">
    <name type="scientific">Glutamicibacter creatinolyticus</name>
    <dbReference type="NCBI Taxonomy" id="162496"/>
    <lineage>
        <taxon>Bacteria</taxon>
        <taxon>Bacillati</taxon>
        <taxon>Actinomycetota</taxon>
        <taxon>Actinomycetes</taxon>
        <taxon>Micrococcales</taxon>
        <taxon>Micrococcaceae</taxon>
        <taxon>Glutamicibacter</taxon>
    </lineage>
</organism>
<evidence type="ECO:0000313" key="14">
    <source>
        <dbReference type="Proteomes" id="UP000307000"/>
    </source>
</evidence>
<dbReference type="Gene3D" id="3.20.20.360">
    <property type="entry name" value="Malate synthase, domain 3"/>
    <property type="match status" value="1"/>
</dbReference>
<evidence type="ECO:0000256" key="4">
    <source>
        <dbReference type="ARBA" id="ARBA00022532"/>
    </source>
</evidence>
<dbReference type="InterPro" id="IPR046363">
    <property type="entry name" value="MS_N_TIM-barrel_dom"/>
</dbReference>
<evidence type="ECO:0000256" key="9">
    <source>
        <dbReference type="RuleBase" id="RU000555"/>
    </source>
</evidence>
<dbReference type="Proteomes" id="UP000307000">
    <property type="component" value="Chromosome"/>
</dbReference>
<evidence type="ECO:0000256" key="1">
    <source>
        <dbReference type="ARBA" id="ARBA00006394"/>
    </source>
</evidence>
<dbReference type="InterPro" id="IPR001465">
    <property type="entry name" value="Malate_synthase_TIM"/>
</dbReference>
<evidence type="ECO:0000256" key="2">
    <source>
        <dbReference type="ARBA" id="ARBA00012636"/>
    </source>
</evidence>
<dbReference type="PROSITE" id="PS00510">
    <property type="entry name" value="MALATE_SYNTHASE"/>
    <property type="match status" value="1"/>
</dbReference>
<evidence type="ECO:0000256" key="7">
    <source>
        <dbReference type="ARBA" id="ARBA00068441"/>
    </source>
</evidence>
<dbReference type="CDD" id="cd00727">
    <property type="entry name" value="malate_synt_A"/>
    <property type="match status" value="1"/>
</dbReference>
<dbReference type="PIRSF" id="PIRSF001363">
    <property type="entry name" value="Malate_synth"/>
    <property type="match status" value="1"/>
</dbReference>
<dbReference type="Gene3D" id="1.20.1220.12">
    <property type="entry name" value="Malate synthase, domain III"/>
    <property type="match status" value="1"/>
</dbReference>
<evidence type="ECO:0000256" key="8">
    <source>
        <dbReference type="PIRSR" id="PIRSR001363-1"/>
    </source>
</evidence>
<feature type="domain" description="Malate synthase N-terminal" evidence="11">
    <location>
        <begin position="10"/>
        <end position="65"/>
    </location>
</feature>
<dbReference type="EC" id="2.3.3.9" evidence="2 9"/>
<evidence type="ECO:0000313" key="13">
    <source>
        <dbReference type="EMBL" id="QCY48514.1"/>
    </source>
</evidence>
<evidence type="ECO:0000256" key="6">
    <source>
        <dbReference type="ARBA" id="ARBA00047918"/>
    </source>
</evidence>
<dbReference type="FunFam" id="3.20.20.360:FF:000001">
    <property type="entry name" value="Malate synthase"/>
    <property type="match status" value="1"/>
</dbReference>
<proteinExistence type="inferred from homology"/>
<dbReference type="InterPro" id="IPR048356">
    <property type="entry name" value="MS_N"/>
</dbReference>
<evidence type="ECO:0000256" key="5">
    <source>
        <dbReference type="ARBA" id="ARBA00022679"/>
    </source>
</evidence>
<dbReference type="KEGG" id="gcr:GcLGCM259_2807"/>
<dbReference type="InterPro" id="IPR011076">
    <property type="entry name" value="Malate_synth_sf"/>
</dbReference>
<dbReference type="Pfam" id="PF20656">
    <property type="entry name" value="MS_N"/>
    <property type="match status" value="1"/>
</dbReference>
<dbReference type="UniPathway" id="UPA00703">
    <property type="reaction ID" value="UER00720"/>
</dbReference>
<dbReference type="PANTHER" id="PTHR42902:SF1">
    <property type="entry name" value="MALATE SYNTHASE 1-RELATED"/>
    <property type="match status" value="1"/>
</dbReference>
<evidence type="ECO:0000259" key="10">
    <source>
        <dbReference type="Pfam" id="PF01274"/>
    </source>
</evidence>
<feature type="active site" description="Proton donor" evidence="8">
    <location>
        <position position="446"/>
    </location>
</feature>
<keyword evidence="4 9" id="KW-0816">Tricarboxylic acid cycle</keyword>
<keyword evidence="14" id="KW-1185">Reference proteome</keyword>
<dbReference type="NCBIfam" id="TIGR01344">
    <property type="entry name" value="malate_syn_A"/>
    <property type="match status" value="1"/>
</dbReference>
<feature type="domain" description="Malate synthase TIM barrel" evidence="10">
    <location>
        <begin position="159"/>
        <end position="404"/>
    </location>
</feature>
<keyword evidence="3 9" id="KW-0329">Glyoxylate bypass</keyword>
<dbReference type="InterPro" id="IPR048355">
    <property type="entry name" value="MS_C"/>
</dbReference>
<protein>
    <recommendedName>
        <fullName evidence="7 9">Malate synthase</fullName>
        <ecNumber evidence="2 9">2.3.3.9</ecNumber>
    </recommendedName>
</protein>
<dbReference type="GO" id="GO:0005737">
    <property type="term" value="C:cytoplasm"/>
    <property type="evidence" value="ECO:0007669"/>
    <property type="project" value="TreeGrafter"/>
</dbReference>
<dbReference type="InterPro" id="IPR044856">
    <property type="entry name" value="Malate_synth_C_sf"/>
</dbReference>
<dbReference type="PANTHER" id="PTHR42902">
    <property type="entry name" value="MALATE SYNTHASE"/>
    <property type="match status" value="1"/>
</dbReference>
<dbReference type="GO" id="GO:0004474">
    <property type="term" value="F:malate synthase activity"/>
    <property type="evidence" value="ECO:0007669"/>
    <property type="project" value="UniProtKB-EC"/>
</dbReference>
<sequence>MTISISRIPNVPAAQDILSDEALAFIEKLHERFAGTRDELVAARDERRAEYSAAKRIDFDPETEHVRNGDWKVAEAPEALRDRRVEITGPASPAKMAINALNSGAKVWLADLEDASTPSWDNVIDAIANLSAAARGELSFSQPDGKTYSLRTDAPLAVVVVRPRGWHLNENNVQVNGKPAVGALVDFGLHFFHNAKVLAESGQGPFYYLPKMEHYLEVRLWNEIFTFAQQELGIEHGTVRATMLIETIPAAFQMDEFLYELRDHVSGLNAGRWDYLFSIIKTFREAGADFIMPDRADVAMTAPMMRAYTELLVKTCHKRGAFAMGGMAAFIPNRREPEVTEAAFAKVRDDKTREATDGFDGSWVAHPDLVPICREVFDSVLGEKPNQIDKQRPEVEVTAEQLLDVASAPGKVTEAGVRANLYVAVAYTAVWLSGNGAVAIHNLMEDAATAEISRSQIWQQIRNEVVAEDTGNTITAEMVSTLLAEEVERLRGEVNDEERFAAYYQPAAELIGKLVSGRDEDFVDFLTLPAYELLEKEYVSK</sequence>
<name>A0A5B7WZ49_9MICC</name>
<dbReference type="RefSeq" id="WP_138927023.1">
    <property type="nucleotide sequence ID" value="NZ_CP034412.1"/>
</dbReference>
<dbReference type="GO" id="GO:0006099">
    <property type="term" value="P:tricarboxylic acid cycle"/>
    <property type="evidence" value="ECO:0007669"/>
    <property type="project" value="UniProtKB-KW"/>
</dbReference>
<dbReference type="InterPro" id="IPR019830">
    <property type="entry name" value="Malate_synthase_CS"/>
</dbReference>
<evidence type="ECO:0000259" key="11">
    <source>
        <dbReference type="Pfam" id="PF20656"/>
    </source>
</evidence>
<dbReference type="EMBL" id="CP034412">
    <property type="protein sequence ID" value="QCY48514.1"/>
    <property type="molecule type" value="Genomic_DNA"/>
</dbReference>
<keyword evidence="5 9" id="KW-0808">Transferase</keyword>
<accession>A0A5B7WZ49</accession>
<comment type="similarity">
    <text evidence="1 9">Belongs to the malate synthase family.</text>
</comment>
<dbReference type="GO" id="GO:0006097">
    <property type="term" value="P:glyoxylate cycle"/>
    <property type="evidence" value="ECO:0007669"/>
    <property type="project" value="UniProtKB-UniPathway"/>
</dbReference>
<comment type="catalytic activity">
    <reaction evidence="6 9">
        <text>glyoxylate + acetyl-CoA + H2O = (S)-malate + CoA + H(+)</text>
        <dbReference type="Rhea" id="RHEA:18181"/>
        <dbReference type="ChEBI" id="CHEBI:15377"/>
        <dbReference type="ChEBI" id="CHEBI:15378"/>
        <dbReference type="ChEBI" id="CHEBI:15589"/>
        <dbReference type="ChEBI" id="CHEBI:36655"/>
        <dbReference type="ChEBI" id="CHEBI:57287"/>
        <dbReference type="ChEBI" id="CHEBI:57288"/>
        <dbReference type="EC" id="2.3.3.9"/>
    </reaction>
</comment>
<dbReference type="Pfam" id="PF01274">
    <property type="entry name" value="MS_TIM-barrel"/>
    <property type="match status" value="1"/>
</dbReference>
<gene>
    <name evidence="13" type="ORF">GcLGCM259_2807</name>
</gene>
<reference evidence="13 14" key="1">
    <citation type="submission" date="2018-12" db="EMBL/GenBank/DDBJ databases">
        <title>Complete Genome Sequence of Glutamicibacter creatinolyticus strain LGCM259,isolated from an abscess of a 12-year-old mare in Italy.</title>
        <authorList>
            <person name="Santos R.G."/>
            <person name="Silva A.L."/>
            <person name="Seyffert N."/>
            <person name="Castro T.L.P."/>
            <person name="Attili A.R."/>
            <person name="Rifici C."/>
            <person name="Mazzullo G."/>
            <person name="Brenig B."/>
            <person name="Venanzi F."/>
            <person name="Azevedo V."/>
        </authorList>
    </citation>
    <scope>NUCLEOTIDE SEQUENCE [LARGE SCALE GENOMIC DNA]</scope>
    <source>
        <strain evidence="13 14">LGCM 259</strain>
    </source>
</reference>
<dbReference type="Pfam" id="PF20659">
    <property type="entry name" value="MS_C"/>
    <property type="match status" value="1"/>
</dbReference>
<evidence type="ECO:0000256" key="3">
    <source>
        <dbReference type="ARBA" id="ARBA00022435"/>
    </source>
</evidence>
<dbReference type="FunFam" id="1.20.1220.12:FF:000001">
    <property type="entry name" value="Malate synthase"/>
    <property type="match status" value="1"/>
</dbReference>
<dbReference type="AlphaFoldDB" id="A0A5B7WZ49"/>
<feature type="active site" description="Proton acceptor" evidence="8">
    <location>
        <position position="162"/>
    </location>
</feature>
<feature type="domain" description="Malate synthase C-terminal" evidence="12">
    <location>
        <begin position="412"/>
        <end position="533"/>
    </location>
</feature>
<comment type="pathway">
    <text evidence="9">Carbohydrate metabolism; glyoxylate cycle; (S)-malate from isocitrate: step 2/2.</text>
</comment>
<dbReference type="SUPFAM" id="SSF51645">
    <property type="entry name" value="Malate synthase G"/>
    <property type="match status" value="1"/>
</dbReference>
<dbReference type="InterPro" id="IPR006252">
    <property type="entry name" value="Malate_synthA"/>
</dbReference>
<evidence type="ECO:0000259" key="12">
    <source>
        <dbReference type="Pfam" id="PF20659"/>
    </source>
</evidence>